<evidence type="ECO:0000313" key="1">
    <source>
        <dbReference type="EMBL" id="MFC7459169.1"/>
    </source>
</evidence>
<reference evidence="2" key="1">
    <citation type="journal article" date="2019" name="Int. J. Syst. Evol. Microbiol.">
        <title>The Global Catalogue of Microorganisms (GCM) 10K type strain sequencing project: providing services to taxonomists for standard genome sequencing and annotation.</title>
        <authorList>
            <consortium name="The Broad Institute Genomics Platform"/>
            <consortium name="The Broad Institute Genome Sequencing Center for Infectious Disease"/>
            <person name="Wu L."/>
            <person name="Ma J."/>
        </authorList>
    </citation>
    <scope>NUCLEOTIDE SEQUENCE [LARGE SCALE GENOMIC DNA]</scope>
    <source>
        <strain evidence="2">CCUG 53903</strain>
    </source>
</reference>
<evidence type="ECO:0008006" key="3">
    <source>
        <dbReference type="Google" id="ProtNLM"/>
    </source>
</evidence>
<dbReference type="Proteomes" id="UP001596457">
    <property type="component" value="Unassembled WGS sequence"/>
</dbReference>
<comment type="caution">
    <text evidence="1">The sequence shown here is derived from an EMBL/GenBank/DDBJ whole genome shotgun (WGS) entry which is preliminary data.</text>
</comment>
<protein>
    <recommendedName>
        <fullName evidence="3">DUF3987 domain-containing protein</fullName>
    </recommendedName>
</protein>
<dbReference type="RefSeq" id="WP_382198307.1">
    <property type="nucleotide sequence ID" value="NZ_JBHTBZ010000005.1"/>
</dbReference>
<evidence type="ECO:0000313" key="2">
    <source>
        <dbReference type="Proteomes" id="UP001596457"/>
    </source>
</evidence>
<dbReference type="EMBL" id="JBHTBZ010000005">
    <property type="protein sequence ID" value="MFC7459169.1"/>
    <property type="molecule type" value="Genomic_DNA"/>
</dbReference>
<organism evidence="1 2">
    <name type="scientific">Hydrogenophaga defluvii</name>
    <dbReference type="NCBI Taxonomy" id="249410"/>
    <lineage>
        <taxon>Bacteria</taxon>
        <taxon>Pseudomonadati</taxon>
        <taxon>Pseudomonadota</taxon>
        <taxon>Betaproteobacteria</taxon>
        <taxon>Burkholderiales</taxon>
        <taxon>Comamonadaceae</taxon>
        <taxon>Hydrogenophaga</taxon>
    </lineage>
</organism>
<sequence length="388" mass="43425">MAYLSCAIGRGVYLPIGNTWHHPRLFCLHIGRSGRGRKGDAVQLVLRIDQALRDLDDGLAPQVHRGGLSSREGLVALMHDGYQQGKLDIPAIDDKRLWVIESEFANVLHQGRREGNTLSAALRDCWDGVSLKPATKTNRMYASHPHVCLSGAISPSELTGMLTARELTNGFANRFLMVWAERSQILPFPKPTPQTVVDTLTRRLLEILRFAEADQPDRRDHLRMELSAQAQWRYAQLYRTALNEDQGSEIVNSMLERRAPMLLRLAMLFALTDLQTRIDVHHIDAAMAWMHFATASVRYVFVSATDEARLAQALELSARVLTFLRERGQATRSQINSECFRGKVSKQMIDASLETLLASTPPKIAVQTVDRKDGLPGAPLRIYGLAKA</sequence>
<accession>A0ABW2S6U8</accession>
<proteinExistence type="predicted"/>
<keyword evidence="2" id="KW-1185">Reference proteome</keyword>
<gene>
    <name evidence="1" type="ORF">ACFQU0_01860</name>
</gene>
<name>A0ABW2S6U8_9BURK</name>